<dbReference type="InterPro" id="IPR038063">
    <property type="entry name" value="Transpep_catalytic_dom"/>
</dbReference>
<reference evidence="10 11" key="1">
    <citation type="journal article" date="2016" name="Environ. Microbiol.">
        <title>New Methyloceanibacter diversity from North Sea sediments includes methanotroph containing solely the soluble methane monooxygenase.</title>
        <authorList>
            <person name="Vekeman B."/>
            <person name="Kerckhof F.M."/>
            <person name="Cremers G."/>
            <person name="de Vos P."/>
            <person name="Vandamme P."/>
            <person name="Boon N."/>
            <person name="Op den Camp H.J."/>
            <person name="Heylen K."/>
        </authorList>
    </citation>
    <scope>NUCLEOTIDE SEQUENCE [LARGE SCALE GENOMIC DNA]</scope>
    <source>
        <strain evidence="10 11">R-67175</strain>
    </source>
</reference>
<dbReference type="Proteomes" id="UP000094472">
    <property type="component" value="Unassembled WGS sequence"/>
</dbReference>
<evidence type="ECO:0000259" key="9">
    <source>
        <dbReference type="PROSITE" id="PS52029"/>
    </source>
</evidence>
<proteinExistence type="inferred from homology"/>
<dbReference type="CDD" id="cd16913">
    <property type="entry name" value="YkuD_like"/>
    <property type="match status" value="1"/>
</dbReference>
<comment type="caution">
    <text evidence="10">The sequence shown here is derived from an EMBL/GenBank/DDBJ whole genome shotgun (WGS) entry which is preliminary data.</text>
</comment>
<evidence type="ECO:0000256" key="7">
    <source>
        <dbReference type="PROSITE-ProRule" id="PRU01373"/>
    </source>
</evidence>
<keyword evidence="3" id="KW-0808">Transferase</keyword>
<evidence type="ECO:0000256" key="2">
    <source>
        <dbReference type="ARBA" id="ARBA00005992"/>
    </source>
</evidence>
<comment type="similarity">
    <text evidence="2">Belongs to the YkuD family.</text>
</comment>
<keyword evidence="5 7" id="KW-0573">Peptidoglycan synthesis</keyword>
<dbReference type="STRING" id="1774969.AUC69_11255"/>
<dbReference type="GO" id="GO:0018104">
    <property type="term" value="P:peptidoglycan-protein cross-linking"/>
    <property type="evidence" value="ECO:0007669"/>
    <property type="project" value="TreeGrafter"/>
</dbReference>
<keyword evidence="11" id="KW-1185">Reference proteome</keyword>
<sequence length="107" mass="11579">MERMHYSEEWDNAGMPHSIFFTTRGHAIHGSNHPGMGTPASHGCVRLSLPNAATLYQLVEAQGMTTTKVVVRGPDPPGYHAPTDIPTAASPRRRRGGGWPFGGLFGR</sequence>
<evidence type="ECO:0000313" key="10">
    <source>
        <dbReference type="EMBL" id="ODR97676.1"/>
    </source>
</evidence>
<evidence type="ECO:0000256" key="3">
    <source>
        <dbReference type="ARBA" id="ARBA00022679"/>
    </source>
</evidence>
<comment type="pathway">
    <text evidence="1 7">Cell wall biogenesis; peptidoglycan biosynthesis.</text>
</comment>
<feature type="region of interest" description="Disordered" evidence="8">
    <location>
        <begin position="69"/>
        <end position="107"/>
    </location>
</feature>
<dbReference type="PANTHER" id="PTHR30582">
    <property type="entry name" value="L,D-TRANSPEPTIDASE"/>
    <property type="match status" value="1"/>
</dbReference>
<organism evidence="10 11">
    <name type="scientific">Methyloceanibacter superfactus</name>
    <dbReference type="NCBI Taxonomy" id="1774969"/>
    <lineage>
        <taxon>Bacteria</taxon>
        <taxon>Pseudomonadati</taxon>
        <taxon>Pseudomonadota</taxon>
        <taxon>Alphaproteobacteria</taxon>
        <taxon>Hyphomicrobiales</taxon>
        <taxon>Hyphomicrobiaceae</taxon>
        <taxon>Methyloceanibacter</taxon>
    </lineage>
</organism>
<evidence type="ECO:0000256" key="5">
    <source>
        <dbReference type="ARBA" id="ARBA00022984"/>
    </source>
</evidence>
<dbReference type="UniPathway" id="UPA00219"/>
<dbReference type="Gene3D" id="2.40.440.10">
    <property type="entry name" value="L,D-transpeptidase catalytic domain-like"/>
    <property type="match status" value="1"/>
</dbReference>
<gene>
    <name evidence="10" type="ORF">AUC69_11255</name>
</gene>
<name>A0A1E3VXN7_9HYPH</name>
<feature type="compositionally biased region" description="Gly residues" evidence="8">
    <location>
        <begin position="97"/>
        <end position="107"/>
    </location>
</feature>
<dbReference type="PROSITE" id="PS52029">
    <property type="entry name" value="LD_TPASE"/>
    <property type="match status" value="1"/>
</dbReference>
<accession>A0A1E3VXN7</accession>
<dbReference type="InterPro" id="IPR050979">
    <property type="entry name" value="LD-transpeptidase"/>
</dbReference>
<feature type="domain" description="L,D-TPase catalytic" evidence="9">
    <location>
        <begin position="1"/>
        <end position="72"/>
    </location>
</feature>
<evidence type="ECO:0000256" key="1">
    <source>
        <dbReference type="ARBA" id="ARBA00004752"/>
    </source>
</evidence>
<dbReference type="InterPro" id="IPR005490">
    <property type="entry name" value="LD_TPept_cat_dom"/>
</dbReference>
<dbReference type="SUPFAM" id="SSF141523">
    <property type="entry name" value="L,D-transpeptidase catalytic domain-like"/>
    <property type="match status" value="1"/>
</dbReference>
<protein>
    <recommendedName>
        <fullName evidence="9">L,D-TPase catalytic domain-containing protein</fullName>
    </recommendedName>
</protein>
<feature type="active site" description="Proton donor/acceptor" evidence="7">
    <location>
        <position position="29"/>
    </location>
</feature>
<dbReference type="GO" id="GO:0016740">
    <property type="term" value="F:transferase activity"/>
    <property type="evidence" value="ECO:0007669"/>
    <property type="project" value="UniProtKB-KW"/>
</dbReference>
<keyword evidence="4 7" id="KW-0133">Cell shape</keyword>
<evidence type="ECO:0000256" key="8">
    <source>
        <dbReference type="SAM" id="MobiDB-lite"/>
    </source>
</evidence>
<evidence type="ECO:0000256" key="6">
    <source>
        <dbReference type="ARBA" id="ARBA00023316"/>
    </source>
</evidence>
<dbReference type="Pfam" id="PF03734">
    <property type="entry name" value="YkuD"/>
    <property type="match status" value="1"/>
</dbReference>
<dbReference type="GO" id="GO:0008360">
    <property type="term" value="P:regulation of cell shape"/>
    <property type="evidence" value="ECO:0007669"/>
    <property type="project" value="UniProtKB-UniRule"/>
</dbReference>
<dbReference type="PANTHER" id="PTHR30582:SF2">
    <property type="entry name" value="L,D-TRANSPEPTIDASE YCIB-RELATED"/>
    <property type="match status" value="1"/>
</dbReference>
<dbReference type="EMBL" id="LPWF01000025">
    <property type="protein sequence ID" value="ODR97676.1"/>
    <property type="molecule type" value="Genomic_DNA"/>
</dbReference>
<dbReference type="GO" id="GO:0005576">
    <property type="term" value="C:extracellular region"/>
    <property type="evidence" value="ECO:0007669"/>
    <property type="project" value="TreeGrafter"/>
</dbReference>
<evidence type="ECO:0000256" key="4">
    <source>
        <dbReference type="ARBA" id="ARBA00022960"/>
    </source>
</evidence>
<dbReference type="GO" id="GO:0071555">
    <property type="term" value="P:cell wall organization"/>
    <property type="evidence" value="ECO:0007669"/>
    <property type="project" value="UniProtKB-UniRule"/>
</dbReference>
<evidence type="ECO:0000313" key="11">
    <source>
        <dbReference type="Proteomes" id="UP000094472"/>
    </source>
</evidence>
<keyword evidence="6 7" id="KW-0961">Cell wall biogenesis/degradation</keyword>
<dbReference type="GO" id="GO:0071972">
    <property type="term" value="F:peptidoglycan L,D-transpeptidase activity"/>
    <property type="evidence" value="ECO:0007669"/>
    <property type="project" value="TreeGrafter"/>
</dbReference>
<dbReference type="AlphaFoldDB" id="A0A1E3VXN7"/>
<feature type="active site" description="Nucleophile" evidence="7">
    <location>
        <position position="44"/>
    </location>
</feature>